<evidence type="ECO:0000313" key="25">
    <source>
        <dbReference type="RefSeq" id="XP_022310341.1"/>
    </source>
</evidence>
<evidence type="ECO:0000256" key="20">
    <source>
        <dbReference type="ARBA" id="ARBA00066359"/>
    </source>
</evidence>
<evidence type="ECO:0000256" key="3">
    <source>
        <dbReference type="ARBA" id="ARBA00011245"/>
    </source>
</evidence>
<organism evidence="23 26">
    <name type="scientific">Crassostrea virginica</name>
    <name type="common">Eastern oyster</name>
    <dbReference type="NCBI Taxonomy" id="6565"/>
    <lineage>
        <taxon>Eukaryota</taxon>
        <taxon>Metazoa</taxon>
        <taxon>Spiralia</taxon>
        <taxon>Lophotrochozoa</taxon>
        <taxon>Mollusca</taxon>
        <taxon>Bivalvia</taxon>
        <taxon>Autobranchia</taxon>
        <taxon>Pteriomorphia</taxon>
        <taxon>Ostreida</taxon>
        <taxon>Ostreoidea</taxon>
        <taxon>Ostreidae</taxon>
        <taxon>Crassostrea</taxon>
    </lineage>
</organism>
<keyword evidence="7" id="KW-0808">Transferase</keyword>
<dbReference type="Gene3D" id="3.40.50.300">
    <property type="entry name" value="P-loop containing nucleotide triphosphate hydrolases"/>
    <property type="match status" value="1"/>
</dbReference>
<evidence type="ECO:0000256" key="1">
    <source>
        <dbReference type="ARBA" id="ARBA00004305"/>
    </source>
</evidence>
<evidence type="ECO:0000256" key="9">
    <source>
        <dbReference type="ARBA" id="ARBA00022741"/>
    </source>
</evidence>
<keyword evidence="23" id="KW-1185">Reference proteome</keyword>
<dbReference type="CDD" id="cd02164">
    <property type="entry name" value="PPAT_CoAS"/>
    <property type="match status" value="1"/>
</dbReference>
<dbReference type="GO" id="GO:0015937">
    <property type="term" value="P:coenzyme A biosynthetic process"/>
    <property type="evidence" value="ECO:0007669"/>
    <property type="project" value="InterPro"/>
</dbReference>
<dbReference type="Gene3D" id="3.40.50.620">
    <property type="entry name" value="HUPs"/>
    <property type="match status" value="1"/>
</dbReference>
<evidence type="ECO:0000256" key="14">
    <source>
        <dbReference type="ARBA" id="ARBA00051310"/>
    </source>
</evidence>
<dbReference type="NCBIfam" id="NF001985">
    <property type="entry name" value="PRK00777.1"/>
    <property type="match status" value="1"/>
</dbReference>
<evidence type="ECO:0000256" key="15">
    <source>
        <dbReference type="ARBA" id="ARBA00051912"/>
    </source>
</evidence>
<dbReference type="HAMAP" id="MF_00376">
    <property type="entry name" value="Dephospho_CoA_kinase"/>
    <property type="match status" value="1"/>
</dbReference>
<evidence type="ECO:0000256" key="13">
    <source>
        <dbReference type="ARBA" id="ARBA00023268"/>
    </source>
</evidence>
<dbReference type="Pfam" id="PF01467">
    <property type="entry name" value="CTP_transf_like"/>
    <property type="match status" value="1"/>
</dbReference>
<protein>
    <recommendedName>
        <fullName evidence="21">Bifunctional coenzyme A synthase</fullName>
        <ecNumber evidence="20">2.7.1.24</ecNumber>
        <ecNumber evidence="4">2.7.7.3</ecNumber>
    </recommendedName>
</protein>
<evidence type="ECO:0000256" key="8">
    <source>
        <dbReference type="ARBA" id="ARBA00022695"/>
    </source>
</evidence>
<dbReference type="InterPro" id="IPR027417">
    <property type="entry name" value="P-loop_NTPase"/>
</dbReference>
<evidence type="ECO:0000256" key="2">
    <source>
        <dbReference type="ARBA" id="ARBA00004496"/>
    </source>
</evidence>
<dbReference type="NCBIfam" id="TIGR00152">
    <property type="entry name" value="dephospho-CoA kinase"/>
    <property type="match status" value="1"/>
</dbReference>
<dbReference type="GO" id="GO:0004595">
    <property type="term" value="F:pantetheine-phosphate adenylyltransferase activity"/>
    <property type="evidence" value="ECO:0007669"/>
    <property type="project" value="UniProtKB-EC"/>
</dbReference>
<accession>A0A8B8C3S7</accession>
<evidence type="ECO:0000256" key="7">
    <source>
        <dbReference type="ARBA" id="ARBA00022679"/>
    </source>
</evidence>
<comment type="pathway">
    <text evidence="18">Cofactor biosynthesis; coenzyme A biosynthesis; CoA from (R)-pantothenate: step 5/5.</text>
</comment>
<evidence type="ECO:0000256" key="5">
    <source>
        <dbReference type="ARBA" id="ARBA00022490"/>
    </source>
</evidence>
<keyword evidence="9" id="KW-0547">Nucleotide-binding</keyword>
<evidence type="ECO:0000256" key="17">
    <source>
        <dbReference type="ARBA" id="ARBA00060565"/>
    </source>
</evidence>
<dbReference type="CDD" id="cd02022">
    <property type="entry name" value="DPCK"/>
    <property type="match status" value="1"/>
</dbReference>
<evidence type="ECO:0000256" key="18">
    <source>
        <dbReference type="ARBA" id="ARBA00060696"/>
    </source>
</evidence>
<evidence type="ECO:0000313" key="23">
    <source>
        <dbReference type="Proteomes" id="UP000694844"/>
    </source>
</evidence>
<dbReference type="EC" id="2.7.1.24" evidence="20"/>
<dbReference type="InterPro" id="IPR001977">
    <property type="entry name" value="Depp_CoAkinase"/>
</dbReference>
<keyword evidence="13" id="KW-0511">Multifunctional enzyme</keyword>
<dbReference type="PANTHER" id="PTHR10695">
    <property type="entry name" value="DEPHOSPHO-COA KINASE-RELATED"/>
    <property type="match status" value="1"/>
</dbReference>
<keyword evidence="12" id="KW-0496">Mitochondrion</keyword>
<dbReference type="OrthoDB" id="330671at2759"/>
<dbReference type="RefSeq" id="XP_022310340.1">
    <property type="nucleotide sequence ID" value="XM_022454632.1"/>
</dbReference>
<comment type="similarity">
    <text evidence="19">In the central section; belongs to the eukaryotic CoaD family.</text>
</comment>
<name>A0A8B8C3S7_CRAVI</name>
<dbReference type="EC" id="2.7.7.3" evidence="4"/>
<dbReference type="AlphaFoldDB" id="A0A8B8C3S7"/>
<evidence type="ECO:0000259" key="22">
    <source>
        <dbReference type="Pfam" id="PF01467"/>
    </source>
</evidence>
<evidence type="ECO:0000256" key="16">
    <source>
        <dbReference type="ARBA" id="ARBA00059677"/>
    </source>
</evidence>
<dbReference type="SUPFAM" id="SSF52374">
    <property type="entry name" value="Nucleotidylyl transferase"/>
    <property type="match status" value="1"/>
</dbReference>
<dbReference type="Proteomes" id="UP000694844">
    <property type="component" value="Chromosome 9"/>
</dbReference>
<evidence type="ECO:0000313" key="26">
    <source>
        <dbReference type="RefSeq" id="XP_022310342.1"/>
    </source>
</evidence>
<dbReference type="RefSeq" id="XP_022310341.1">
    <property type="nucleotide sequence ID" value="XM_022454633.1"/>
</dbReference>
<dbReference type="GO" id="GO:0004140">
    <property type="term" value="F:dephospho-CoA kinase activity"/>
    <property type="evidence" value="ECO:0007669"/>
    <property type="project" value="UniProtKB-EC"/>
</dbReference>
<reference evidence="24 25" key="1">
    <citation type="submission" date="2025-04" db="UniProtKB">
        <authorList>
            <consortium name="RefSeq"/>
        </authorList>
    </citation>
    <scope>IDENTIFICATION</scope>
    <source>
        <tissue evidence="24 25">Whole sample</tissue>
    </source>
</reference>
<dbReference type="KEGG" id="cvn:111115790"/>
<comment type="catalytic activity">
    <reaction evidence="15">
        <text>3'-dephospho-CoA + ATP = ADP + CoA + H(+)</text>
        <dbReference type="Rhea" id="RHEA:18245"/>
        <dbReference type="ChEBI" id="CHEBI:15378"/>
        <dbReference type="ChEBI" id="CHEBI:30616"/>
        <dbReference type="ChEBI" id="CHEBI:57287"/>
        <dbReference type="ChEBI" id="CHEBI:57328"/>
        <dbReference type="ChEBI" id="CHEBI:456216"/>
        <dbReference type="EC" id="2.7.1.24"/>
    </reaction>
    <physiologicalReaction direction="left-to-right" evidence="15">
        <dbReference type="Rhea" id="RHEA:18246"/>
    </physiologicalReaction>
</comment>
<comment type="subunit">
    <text evidence="3">Monomer.</text>
</comment>
<sequence length="545" mass="60627">MFDSGLLILTKPVPVLRKNVQNILSQAAKIISNTLYVHIEPNKFGKAETKVGPDFSRLRVSPPDKNLRMLMTDIYSSSASVCGNIDIYVLLGNFTIIPNENVNIRYNLKSKLEVVLMDSQEQLKANNEVTLSKFVQNTFQASVNDIKIQSLCDLSSDTMEGNPSENSQLQTYRQVVLGGTFDRLHVGHKILLGEGCLRAEERLTVGVTTGEMNLKKTLPELMETTPDRIQSVVQFIETVRPQIAHSVVPIEDMFGPTITDPDLECIVVSAETQKGGEIVNQERQKKGFSQLDIYCIDLVEDLCHGQYEESKVSSSSLRKRLLGTLIHPVKENKNIPPSPYVVGVTGGIASGKSAICKRLEKLGAAVVDSDKLGHQAYVKGTPGHDKVVSAFGPEILNKDGEVNRRALGAIVFNDETKMQTLNSLVWPEIARLAKEEIRKLASEGKSVVVLEAAVLLKAGWEDLCHEVWGCIIPVKEAVKRLEERNKLSEEEALKRIHLGVTNNELVQKSNVVLCSQWEYEYTQQQVEKAWGLLLERCPLHVKSKH</sequence>
<evidence type="ECO:0000256" key="12">
    <source>
        <dbReference type="ARBA" id="ARBA00023128"/>
    </source>
</evidence>
<evidence type="ECO:0000256" key="11">
    <source>
        <dbReference type="ARBA" id="ARBA00022840"/>
    </source>
</evidence>
<dbReference type="PROSITE" id="PS51219">
    <property type="entry name" value="DPCK"/>
    <property type="match status" value="1"/>
</dbReference>
<proteinExistence type="inferred from homology"/>
<keyword evidence="8" id="KW-0548">Nucleotidyltransferase</keyword>
<dbReference type="GeneID" id="111115790"/>
<keyword evidence="10" id="KW-0418">Kinase</keyword>
<dbReference type="Pfam" id="PF01121">
    <property type="entry name" value="CoaE"/>
    <property type="match status" value="1"/>
</dbReference>
<evidence type="ECO:0000256" key="10">
    <source>
        <dbReference type="ARBA" id="ARBA00022777"/>
    </source>
</evidence>
<evidence type="ECO:0000313" key="24">
    <source>
        <dbReference type="RefSeq" id="XP_022310340.1"/>
    </source>
</evidence>
<keyword evidence="6" id="KW-0597">Phosphoprotein</keyword>
<dbReference type="InterPro" id="IPR004821">
    <property type="entry name" value="Cyt_trans-like"/>
</dbReference>
<evidence type="ECO:0000256" key="6">
    <source>
        <dbReference type="ARBA" id="ARBA00022553"/>
    </source>
</evidence>
<keyword evidence="5" id="KW-0963">Cytoplasm</keyword>
<comment type="subcellular location">
    <subcellularLocation>
        <location evidence="2">Cytoplasm</location>
    </subcellularLocation>
    <subcellularLocation>
        <location evidence="1">Mitochondrion matrix</location>
    </subcellularLocation>
</comment>
<gene>
    <name evidence="24 25 26" type="primary">LOC111115790</name>
</gene>
<evidence type="ECO:0000256" key="4">
    <source>
        <dbReference type="ARBA" id="ARBA00012392"/>
    </source>
</evidence>
<evidence type="ECO:0000256" key="21">
    <source>
        <dbReference type="ARBA" id="ARBA00067394"/>
    </source>
</evidence>
<dbReference type="GO" id="GO:0005524">
    <property type="term" value="F:ATP binding"/>
    <property type="evidence" value="ECO:0007669"/>
    <property type="project" value="UniProtKB-KW"/>
</dbReference>
<dbReference type="PANTHER" id="PTHR10695:SF46">
    <property type="entry name" value="BIFUNCTIONAL COENZYME A SYNTHASE-RELATED"/>
    <property type="match status" value="1"/>
</dbReference>
<feature type="domain" description="Cytidyltransferase-like" evidence="22">
    <location>
        <begin position="176"/>
        <end position="320"/>
    </location>
</feature>
<dbReference type="FunFam" id="3.40.50.620:FF:000089">
    <property type="entry name" value="Bifunctional coenzyme A synthase"/>
    <property type="match status" value="1"/>
</dbReference>
<dbReference type="FunFam" id="3.40.50.300:FF:000899">
    <property type="entry name" value="Bifunctional coenzyme A synthase"/>
    <property type="match status" value="1"/>
</dbReference>
<keyword evidence="11" id="KW-0067">ATP-binding</keyword>
<comment type="pathway">
    <text evidence="17">Cofactor biosynthesis; coenzyme A biosynthesis; CoA from (R)-pantothenate: step 4/5.</text>
</comment>
<comment type="catalytic activity">
    <reaction evidence="14">
        <text>(R)-4'-phosphopantetheine + ATP + H(+) = 3'-dephospho-CoA + diphosphate</text>
        <dbReference type="Rhea" id="RHEA:19801"/>
        <dbReference type="ChEBI" id="CHEBI:15378"/>
        <dbReference type="ChEBI" id="CHEBI:30616"/>
        <dbReference type="ChEBI" id="CHEBI:33019"/>
        <dbReference type="ChEBI" id="CHEBI:57328"/>
        <dbReference type="ChEBI" id="CHEBI:61723"/>
        <dbReference type="EC" id="2.7.7.3"/>
    </reaction>
    <physiologicalReaction direction="left-to-right" evidence="14">
        <dbReference type="Rhea" id="RHEA:19802"/>
    </physiologicalReaction>
</comment>
<dbReference type="InterPro" id="IPR014729">
    <property type="entry name" value="Rossmann-like_a/b/a_fold"/>
</dbReference>
<evidence type="ECO:0000256" key="19">
    <source>
        <dbReference type="ARBA" id="ARBA00061673"/>
    </source>
</evidence>
<dbReference type="GO" id="GO:0005759">
    <property type="term" value="C:mitochondrial matrix"/>
    <property type="evidence" value="ECO:0007669"/>
    <property type="project" value="UniProtKB-SubCell"/>
</dbReference>
<dbReference type="SUPFAM" id="SSF52540">
    <property type="entry name" value="P-loop containing nucleoside triphosphate hydrolases"/>
    <property type="match status" value="1"/>
</dbReference>
<comment type="function">
    <text evidence="16">Bifunctional enzyme that catalyzes the fourth and fifth sequential steps of CoA biosynthetic pathway. The fourth reaction is catalyzed by the phosphopantetheine adenylyltransferase, coded by the coaD domain; the fifth reaction is catalyzed by the dephospho-CoA kinase, coded by the coaE domain. May act as a point of CoA biosynthesis regulation.</text>
</comment>
<dbReference type="RefSeq" id="XP_022310342.1">
    <property type="nucleotide sequence ID" value="XM_022454634.1"/>
</dbReference>